<dbReference type="InterPro" id="IPR009709">
    <property type="entry name" value="DUF1290"/>
</dbReference>
<reference evidence="3" key="1">
    <citation type="journal article" date="2022" name="G3 (Bethesda)">
        <title>Unveiling the complete genome sequence of Alicyclobacillus acidoterrestris DSM 3922T, a taint-producing strain.</title>
        <authorList>
            <person name="Leonardo I.C."/>
            <person name="Barreto Crespo M.T."/>
            <person name="Gaspar F.B."/>
        </authorList>
    </citation>
    <scope>NUCLEOTIDE SEQUENCE [LARGE SCALE GENOMIC DNA]</scope>
    <source>
        <strain evidence="3">DSM 3922</strain>
    </source>
</reference>
<keyword evidence="1" id="KW-1003">Cell membrane</keyword>
<dbReference type="eggNOG" id="COG3856">
    <property type="taxonomic scope" value="Bacteria"/>
</dbReference>
<comment type="subcellular location">
    <subcellularLocation>
        <location evidence="1">Cell membrane</location>
        <topology evidence="1">Multi-pass membrane protein</topology>
    </subcellularLocation>
</comment>
<dbReference type="STRING" id="1356854.N007_02865"/>
<evidence type="ECO:0000313" key="3">
    <source>
        <dbReference type="Proteomes" id="UP000829401"/>
    </source>
</evidence>
<dbReference type="PIRSF" id="PIRSF018579">
    <property type="entry name" value="Sbp"/>
    <property type="match status" value="1"/>
</dbReference>
<evidence type="ECO:0000256" key="1">
    <source>
        <dbReference type="PIRNR" id="PIRNR018579"/>
    </source>
</evidence>
<proteinExistence type="inferred from homology"/>
<sequence length="127" mass="13520">MFWLPVVGLVVGVALGLVTNITVPVALSSYLSIAILAALDTVLGGIRASLEKSFDGAVFLTGFFTNTLVAALLAYIGNQLGVDLYLAAVVAFGVRLFNNIASIRRGVFLLLRQRKLNRENVAGRAQL</sequence>
<keyword evidence="1" id="KW-0812">Transmembrane</keyword>
<dbReference type="EMBL" id="CP080467">
    <property type="protein sequence ID" value="UNO50584.1"/>
    <property type="molecule type" value="Genomic_DNA"/>
</dbReference>
<dbReference type="OrthoDB" id="9812056at2"/>
<dbReference type="GO" id="GO:0005886">
    <property type="term" value="C:plasma membrane"/>
    <property type="evidence" value="ECO:0007669"/>
    <property type="project" value="UniProtKB-SubCell"/>
</dbReference>
<organism evidence="2 3">
    <name type="scientific">Alicyclobacillus acidoterrestris (strain ATCC 49025 / DSM 3922 / CIP 106132 / NCIMB 13137 / GD3B)</name>
    <dbReference type="NCBI Taxonomy" id="1356854"/>
    <lineage>
        <taxon>Bacteria</taxon>
        <taxon>Bacillati</taxon>
        <taxon>Bacillota</taxon>
        <taxon>Bacilli</taxon>
        <taxon>Bacillales</taxon>
        <taxon>Alicyclobacillaceae</taxon>
        <taxon>Alicyclobacillus</taxon>
    </lineage>
</organism>
<dbReference type="RefSeq" id="WP_021295402.1">
    <property type="nucleotide sequence ID" value="NZ_AURB01000068.1"/>
</dbReference>
<name>T0CFB0_ALIAG</name>
<comment type="similarity">
    <text evidence="1">Belongs to the sbp family.</text>
</comment>
<accession>A0A9E6ZWT6</accession>
<keyword evidence="3" id="KW-1185">Reference proteome</keyword>
<dbReference type="Proteomes" id="UP000829401">
    <property type="component" value="Chromosome"/>
</dbReference>
<accession>T0CFB0</accession>
<dbReference type="Pfam" id="PF06947">
    <property type="entry name" value="DUF1290"/>
    <property type="match status" value="1"/>
</dbReference>
<dbReference type="KEGG" id="aaco:K1I37_09130"/>
<dbReference type="AlphaFoldDB" id="T0CFB0"/>
<evidence type="ECO:0000313" key="2">
    <source>
        <dbReference type="EMBL" id="UNO50584.1"/>
    </source>
</evidence>
<protein>
    <submittedName>
        <fullName evidence="2">Small basic family protein</fullName>
    </submittedName>
</protein>
<gene>
    <name evidence="2" type="ORF">K1I37_09130</name>
</gene>
<keyword evidence="1" id="KW-0472">Membrane</keyword>